<evidence type="ECO:0000256" key="4">
    <source>
        <dbReference type="ARBA" id="ARBA00022679"/>
    </source>
</evidence>
<dbReference type="InterPro" id="IPR011611">
    <property type="entry name" value="PfkB_dom"/>
</dbReference>
<keyword evidence="7 12" id="KW-0418">Kinase</keyword>
<keyword evidence="11 12" id="KW-0119">Carbohydrate metabolism</keyword>
<dbReference type="CDD" id="cd01174">
    <property type="entry name" value="ribokinase"/>
    <property type="match status" value="1"/>
</dbReference>
<dbReference type="SUPFAM" id="SSF53613">
    <property type="entry name" value="Ribokinase-like"/>
    <property type="match status" value="1"/>
</dbReference>
<dbReference type="HAMAP" id="MF_01987">
    <property type="entry name" value="Ribokinase"/>
    <property type="match status" value="1"/>
</dbReference>
<gene>
    <name evidence="12 14" type="primary">rbsK</name>
    <name evidence="14" type="ORF">G9Q97_16145</name>
</gene>
<keyword evidence="8 12" id="KW-0067">ATP-binding</keyword>
<feature type="binding site" evidence="12">
    <location>
        <position position="187"/>
    </location>
    <ligand>
        <name>ATP</name>
        <dbReference type="ChEBI" id="CHEBI:30616"/>
    </ligand>
</feature>
<dbReference type="Pfam" id="PF00294">
    <property type="entry name" value="PfkB"/>
    <property type="match status" value="1"/>
</dbReference>
<feature type="active site" description="Proton acceptor" evidence="12">
    <location>
        <position position="255"/>
    </location>
</feature>
<comment type="similarity">
    <text evidence="12">Belongs to the carbohydrate kinase PfkB family. Ribokinase subfamily.</text>
</comment>
<evidence type="ECO:0000256" key="5">
    <source>
        <dbReference type="ARBA" id="ARBA00022723"/>
    </source>
</evidence>
<accession>A0ABX0H906</accession>
<dbReference type="EC" id="2.7.1.15" evidence="2 12"/>
<evidence type="ECO:0000256" key="6">
    <source>
        <dbReference type="ARBA" id="ARBA00022741"/>
    </source>
</evidence>
<feature type="binding site" evidence="12">
    <location>
        <begin position="14"/>
        <end position="16"/>
    </location>
    <ligand>
        <name>substrate</name>
    </ligand>
</feature>
<evidence type="ECO:0000259" key="13">
    <source>
        <dbReference type="Pfam" id="PF00294"/>
    </source>
</evidence>
<comment type="cofactor">
    <cofactor evidence="12">
        <name>Mg(2+)</name>
        <dbReference type="ChEBI" id="CHEBI:18420"/>
    </cofactor>
    <text evidence="12">Requires a divalent cation, most likely magnesium in vivo, as an electrophilic catalyst to aid phosphoryl group transfer. It is the chelate of the metal and the nucleotide that is the actual substrate.</text>
</comment>
<evidence type="ECO:0000256" key="7">
    <source>
        <dbReference type="ARBA" id="ARBA00022777"/>
    </source>
</evidence>
<protein>
    <recommendedName>
        <fullName evidence="3 12">Ribokinase</fullName>
        <shortName evidence="12">RK</shortName>
        <ecNumber evidence="2 12">2.7.1.15</ecNumber>
    </recommendedName>
</protein>
<feature type="binding site" evidence="12">
    <location>
        <position position="294"/>
    </location>
    <ligand>
        <name>K(+)</name>
        <dbReference type="ChEBI" id="CHEBI:29103"/>
    </ligand>
</feature>
<keyword evidence="4 12" id="KW-0808">Transferase</keyword>
<comment type="caution">
    <text evidence="14">The sequence shown here is derived from an EMBL/GenBank/DDBJ whole genome shotgun (WGS) entry which is preliminary data.</text>
</comment>
<evidence type="ECO:0000256" key="9">
    <source>
        <dbReference type="ARBA" id="ARBA00022842"/>
    </source>
</evidence>
<dbReference type="RefSeq" id="WP_166148589.1">
    <property type="nucleotide sequence ID" value="NZ_JAANYN010000006.1"/>
</dbReference>
<sequence length="302" mass="31493">MGKLYNLLVIGSSNTDMVVQVDHFPKPGETLLGGDFFMNPGGKGANQAVAAVRLGGKVAFIGKVGKDIFGKETLENLLREGINIDGISQDEVHPSGVAQITVDKNGENCIVVASGANMALGAGDMEKNSKLIHQAEIILLQLEIPMDTVSLVVKIGNEAGKKVILNPAPAQALDDEVYAGLFAITPNESETTLLSRIQVKDEPSAAKAASFFHEKGVKVVVITLGAKGAYLSAGEYKGIVPAPKVHAVDTTAAGDTFNGALAVGISKGISLREAVEFANRAAAYSVTKKGAQSSVPRLSEIE</sequence>
<proteinExistence type="inferred from homology"/>
<comment type="catalytic activity">
    <reaction evidence="12">
        <text>D-ribose + ATP = D-ribose 5-phosphate + ADP + H(+)</text>
        <dbReference type="Rhea" id="RHEA:13697"/>
        <dbReference type="ChEBI" id="CHEBI:15378"/>
        <dbReference type="ChEBI" id="CHEBI:30616"/>
        <dbReference type="ChEBI" id="CHEBI:47013"/>
        <dbReference type="ChEBI" id="CHEBI:78346"/>
        <dbReference type="ChEBI" id="CHEBI:456216"/>
        <dbReference type="EC" id="2.7.1.15"/>
    </reaction>
</comment>
<dbReference type="InterPro" id="IPR029056">
    <property type="entry name" value="Ribokinase-like"/>
</dbReference>
<feature type="binding site" evidence="12">
    <location>
        <position position="288"/>
    </location>
    <ligand>
        <name>K(+)</name>
        <dbReference type="ChEBI" id="CHEBI:29103"/>
    </ligand>
</feature>
<keyword evidence="10 12" id="KW-0630">Potassium</keyword>
<keyword evidence="9 12" id="KW-0460">Magnesium</keyword>
<dbReference type="InterPro" id="IPR002139">
    <property type="entry name" value="Ribo/fructo_kinase"/>
</dbReference>
<feature type="binding site" evidence="12">
    <location>
        <begin position="254"/>
        <end position="255"/>
    </location>
    <ligand>
        <name>ATP</name>
        <dbReference type="ChEBI" id="CHEBI:30616"/>
    </ligand>
</feature>
<evidence type="ECO:0000256" key="11">
    <source>
        <dbReference type="ARBA" id="ARBA00023277"/>
    </source>
</evidence>
<feature type="binding site" evidence="12">
    <location>
        <position position="255"/>
    </location>
    <ligand>
        <name>substrate</name>
    </ligand>
</feature>
<feature type="binding site" evidence="12">
    <location>
        <begin position="42"/>
        <end position="46"/>
    </location>
    <ligand>
        <name>substrate</name>
    </ligand>
</feature>
<evidence type="ECO:0000256" key="2">
    <source>
        <dbReference type="ARBA" id="ARBA00012035"/>
    </source>
</evidence>
<evidence type="ECO:0000313" key="14">
    <source>
        <dbReference type="EMBL" id="NHE58341.1"/>
    </source>
</evidence>
<feature type="binding site" evidence="12">
    <location>
        <begin position="223"/>
        <end position="228"/>
    </location>
    <ligand>
        <name>ATP</name>
        <dbReference type="ChEBI" id="CHEBI:30616"/>
    </ligand>
</feature>
<dbReference type="Gene3D" id="3.40.1190.20">
    <property type="match status" value="1"/>
</dbReference>
<evidence type="ECO:0000256" key="10">
    <source>
        <dbReference type="ARBA" id="ARBA00022958"/>
    </source>
</evidence>
<name>A0ABX0H906_9BACT</name>
<feature type="binding site" evidence="12">
    <location>
        <position position="251"/>
    </location>
    <ligand>
        <name>K(+)</name>
        <dbReference type="ChEBI" id="CHEBI:29103"/>
    </ligand>
</feature>
<keyword evidence="12" id="KW-0963">Cytoplasm</keyword>
<evidence type="ECO:0000313" key="15">
    <source>
        <dbReference type="Proteomes" id="UP000649799"/>
    </source>
</evidence>
<feature type="binding site" evidence="12">
    <location>
        <position position="143"/>
    </location>
    <ligand>
        <name>substrate</name>
    </ligand>
</feature>
<feature type="binding site" evidence="12">
    <location>
        <position position="285"/>
    </location>
    <ligand>
        <name>K(+)</name>
        <dbReference type="ChEBI" id="CHEBI:29103"/>
    </ligand>
</feature>
<dbReference type="InterPro" id="IPR011877">
    <property type="entry name" value="Ribokinase"/>
</dbReference>
<comment type="caution">
    <text evidence="12">Lacks conserved residue(s) required for the propagation of feature annotation.</text>
</comment>
<comment type="subcellular location">
    <subcellularLocation>
        <location evidence="12">Cytoplasm</location>
    </subcellularLocation>
</comment>
<comment type="pathway">
    <text evidence="12">Carbohydrate metabolism; D-ribose degradation; D-ribose 5-phosphate from beta-D-ribopyranose: step 2/2.</text>
</comment>
<dbReference type="NCBIfam" id="TIGR02152">
    <property type="entry name" value="D_ribokin_bact"/>
    <property type="match status" value="1"/>
</dbReference>
<dbReference type="NCBIfam" id="NF008353">
    <property type="entry name" value="PRK11142.1"/>
    <property type="match status" value="1"/>
</dbReference>
<dbReference type="GO" id="GO:0004747">
    <property type="term" value="F:ribokinase activity"/>
    <property type="evidence" value="ECO:0007669"/>
    <property type="project" value="UniProtKB-EC"/>
</dbReference>
<keyword evidence="15" id="KW-1185">Reference proteome</keyword>
<dbReference type="Proteomes" id="UP000649799">
    <property type="component" value="Unassembled WGS sequence"/>
</dbReference>
<dbReference type="PRINTS" id="PR00990">
    <property type="entry name" value="RIBOKINASE"/>
</dbReference>
<dbReference type="PROSITE" id="PS00584">
    <property type="entry name" value="PFKB_KINASES_2"/>
    <property type="match status" value="1"/>
</dbReference>
<organism evidence="14 15">
    <name type="scientific">Cyclobacterium plantarum</name>
    <dbReference type="NCBI Taxonomy" id="2716263"/>
    <lineage>
        <taxon>Bacteria</taxon>
        <taxon>Pseudomonadati</taxon>
        <taxon>Bacteroidota</taxon>
        <taxon>Cytophagia</taxon>
        <taxon>Cytophagales</taxon>
        <taxon>Cyclobacteriaceae</taxon>
        <taxon>Cyclobacterium</taxon>
    </lineage>
</organism>
<feature type="binding site" evidence="12">
    <location>
        <position position="279"/>
    </location>
    <ligand>
        <name>ATP</name>
        <dbReference type="ChEBI" id="CHEBI:30616"/>
    </ligand>
</feature>
<feature type="binding site" evidence="12">
    <location>
        <position position="290"/>
    </location>
    <ligand>
        <name>K(+)</name>
        <dbReference type="ChEBI" id="CHEBI:29103"/>
    </ligand>
</feature>
<dbReference type="PANTHER" id="PTHR10584">
    <property type="entry name" value="SUGAR KINASE"/>
    <property type="match status" value="1"/>
</dbReference>
<evidence type="ECO:0000256" key="3">
    <source>
        <dbReference type="ARBA" id="ARBA00016943"/>
    </source>
</evidence>
<comment type="activity regulation">
    <text evidence="12">Activated by a monovalent cation that binds near, but not in, the active site. The most likely occupant of the site in vivo is potassium. Ion binding induces a conformational change that may alter substrate affinity.</text>
</comment>
<feature type="domain" description="Carbohydrate kinase PfkB" evidence="13">
    <location>
        <begin position="7"/>
        <end position="296"/>
    </location>
</feature>
<evidence type="ECO:0000256" key="1">
    <source>
        <dbReference type="ARBA" id="ARBA00005380"/>
    </source>
</evidence>
<comment type="function">
    <text evidence="12">Catalyzes the phosphorylation of ribose at O-5 in a reaction requiring ATP and magnesium. The resulting D-ribose-5-phosphate can then be used either for sythesis of nucleotides, histidine, and tryptophan, or as a component of the pentose phosphate pathway.</text>
</comment>
<dbReference type="InterPro" id="IPR002173">
    <property type="entry name" value="Carboh/pur_kinase_PfkB_CS"/>
</dbReference>
<dbReference type="PANTHER" id="PTHR10584:SF166">
    <property type="entry name" value="RIBOKINASE"/>
    <property type="match status" value="1"/>
</dbReference>
<keyword evidence="5 12" id="KW-0479">Metal-binding</keyword>
<evidence type="ECO:0000256" key="12">
    <source>
        <dbReference type="HAMAP-Rule" id="MF_01987"/>
    </source>
</evidence>
<reference evidence="14 15" key="1">
    <citation type="submission" date="2020-03" db="EMBL/GenBank/DDBJ databases">
        <title>Cyclobacterium plantarum sp. nov., a marine bacterium isolated from a coastal-marine wetland.</title>
        <authorList>
            <person name="Sanchez-Porro C."/>
            <person name="Ventosa A."/>
            <person name="Amoozegar M."/>
        </authorList>
    </citation>
    <scope>NUCLEOTIDE SEQUENCE [LARGE SCALE GENOMIC DNA]</scope>
    <source>
        <strain evidence="14 15">GBPx2</strain>
    </source>
</reference>
<comment type="similarity">
    <text evidence="1">Belongs to the carbohydrate kinase pfkB family.</text>
</comment>
<evidence type="ECO:0000256" key="8">
    <source>
        <dbReference type="ARBA" id="ARBA00022840"/>
    </source>
</evidence>
<keyword evidence="6 12" id="KW-0547">Nucleotide-binding</keyword>
<comment type="subunit">
    <text evidence="12">Homodimer.</text>
</comment>
<dbReference type="EMBL" id="JAANYN010000006">
    <property type="protein sequence ID" value="NHE58341.1"/>
    <property type="molecule type" value="Genomic_DNA"/>
</dbReference>
<feature type="binding site" evidence="12">
    <location>
        <position position="249"/>
    </location>
    <ligand>
        <name>K(+)</name>
        <dbReference type="ChEBI" id="CHEBI:29103"/>
    </ligand>
</feature>